<evidence type="ECO:0008006" key="3">
    <source>
        <dbReference type="Google" id="ProtNLM"/>
    </source>
</evidence>
<accession>A0A9P9YR80</accession>
<dbReference type="EMBL" id="JAMKOV010000003">
    <property type="protein sequence ID" value="KAI8041606.1"/>
    <property type="molecule type" value="Genomic_DNA"/>
</dbReference>
<protein>
    <recommendedName>
        <fullName evidence="3">F-box domain-containing protein</fullName>
    </recommendedName>
</protein>
<evidence type="ECO:0000313" key="1">
    <source>
        <dbReference type="EMBL" id="KAI8041606.1"/>
    </source>
</evidence>
<dbReference type="Proteomes" id="UP001059596">
    <property type="component" value="Unassembled WGS sequence"/>
</dbReference>
<sequence length="190" mass="22136">MFSCISQFVFRFREIFAMENNLTIVDMPFEVLDLIFKELFNLKDKLQLAQAHEKLGRAFSYHSRSDYRSLYPYARIRPEMWVVLVQECGATIEEFSTSEIENFPWNDLLAKAIEQHCPNLKSVKICVYDNNCDSVQSFLLNMSQSLTSVELTLHIDDTKKIFDAMAKMTKLTKFTRKGIPNDEDSTCVLF</sequence>
<name>A0A9P9YR80_9MUSC</name>
<reference evidence="1" key="1">
    <citation type="journal article" date="2023" name="Genome Biol. Evol.">
        <title>Long-read-based Genome Assembly of Drosophila gunungcola Reveals Fewer Chemosensory Genes in Flower-breeding Species.</title>
        <authorList>
            <person name="Negi A."/>
            <person name="Liao B.Y."/>
            <person name="Yeh S.D."/>
        </authorList>
    </citation>
    <scope>NUCLEOTIDE SEQUENCE</scope>
    <source>
        <strain evidence="1">Sukarami</strain>
    </source>
</reference>
<comment type="caution">
    <text evidence="1">The sequence shown here is derived from an EMBL/GenBank/DDBJ whole genome shotgun (WGS) entry which is preliminary data.</text>
</comment>
<dbReference type="AlphaFoldDB" id="A0A9P9YR80"/>
<proteinExistence type="predicted"/>
<keyword evidence="2" id="KW-1185">Reference proteome</keyword>
<organism evidence="1 2">
    <name type="scientific">Drosophila gunungcola</name>
    <name type="common">fruit fly</name>
    <dbReference type="NCBI Taxonomy" id="103775"/>
    <lineage>
        <taxon>Eukaryota</taxon>
        <taxon>Metazoa</taxon>
        <taxon>Ecdysozoa</taxon>
        <taxon>Arthropoda</taxon>
        <taxon>Hexapoda</taxon>
        <taxon>Insecta</taxon>
        <taxon>Pterygota</taxon>
        <taxon>Neoptera</taxon>
        <taxon>Endopterygota</taxon>
        <taxon>Diptera</taxon>
        <taxon>Brachycera</taxon>
        <taxon>Muscomorpha</taxon>
        <taxon>Ephydroidea</taxon>
        <taxon>Drosophilidae</taxon>
        <taxon>Drosophila</taxon>
        <taxon>Sophophora</taxon>
    </lineage>
</organism>
<gene>
    <name evidence="1" type="ORF">M5D96_005871</name>
</gene>
<evidence type="ECO:0000313" key="2">
    <source>
        <dbReference type="Proteomes" id="UP001059596"/>
    </source>
</evidence>